<dbReference type="InterPro" id="IPR001680">
    <property type="entry name" value="WD40_rpt"/>
</dbReference>
<name>A0A248UKY2_9HYPH</name>
<keyword evidence="3" id="KW-0677">Repeat</keyword>
<evidence type="ECO:0000313" key="9">
    <source>
        <dbReference type="Proteomes" id="UP000215256"/>
    </source>
</evidence>
<feature type="domain" description="Anaphase-promoting complex subunit 4-like WD40" evidence="6">
    <location>
        <begin position="261"/>
        <end position="323"/>
    </location>
</feature>
<dbReference type="AlphaFoldDB" id="A0A248UKY2"/>
<dbReference type="KEGG" id="och:CES85_1942"/>
<sequence>MPTVAPLDLDGHCLYARFISGVPFFALADGTIHRLDNGHQTSTAHDGLLSATLTVDGKALVTGGEDGRVCHTASDGTVTELAKVPRKWMTAVASGPGGTVGFASGRTAWVRTSNGKVQEFPQERSVEGVAFAPKGQRLAIARYNGATLIWTGTEAKPVELEWKGAHIGVIFSPDGRFLITSMQENALHGWRLEDTKHMRMTGYPAKVKDWSWSVKAKWLATSGAPAAIVWPFAGKDGPMGKAPLELGLRADSMVTSVACHPVEDITAIGYNDGMVLLVRFSDQKEVLLRRPGKGAISSMGWDDQGSRLAFGSETGDCGVIDMTSV</sequence>
<organism evidence="7 9">
    <name type="scientific">Ochrobactrum quorumnocens</name>
    <dbReference type="NCBI Taxonomy" id="271865"/>
    <lineage>
        <taxon>Bacteria</taxon>
        <taxon>Pseudomonadati</taxon>
        <taxon>Pseudomonadota</taxon>
        <taxon>Alphaproteobacteria</taxon>
        <taxon>Hyphomicrobiales</taxon>
        <taxon>Brucellaceae</taxon>
        <taxon>Brucella/Ochrobactrum group</taxon>
        <taxon>Ochrobactrum</taxon>
    </lineage>
</organism>
<evidence type="ECO:0000256" key="1">
    <source>
        <dbReference type="ARBA" id="ARBA00004138"/>
    </source>
</evidence>
<reference evidence="7 9" key="1">
    <citation type="submission" date="2017-07" db="EMBL/GenBank/DDBJ databases">
        <title>Phylogenetic study on the rhizospheric bacterium Ochrobactrum sp. A44.</title>
        <authorList>
            <person name="Krzyzanowska D.M."/>
            <person name="Ossowicki A."/>
            <person name="Rajewska M."/>
            <person name="Maciag T."/>
            <person name="Kaczynski Z."/>
            <person name="Czerwicka M."/>
            <person name="Jafra S."/>
        </authorList>
    </citation>
    <scope>NUCLEOTIDE SEQUENCE [LARGE SCALE GENOMIC DNA]</scope>
    <source>
        <strain evidence="7 9">A44</strain>
    </source>
</reference>
<evidence type="ECO:0000256" key="5">
    <source>
        <dbReference type="ARBA" id="ARBA00023273"/>
    </source>
</evidence>
<dbReference type="EMBL" id="CP022604">
    <property type="protein sequence ID" value="ASV87523.1"/>
    <property type="molecule type" value="Genomic_DNA"/>
</dbReference>
<evidence type="ECO:0000313" key="7">
    <source>
        <dbReference type="EMBL" id="ASV87523.1"/>
    </source>
</evidence>
<evidence type="ECO:0000313" key="10">
    <source>
        <dbReference type="Proteomes" id="UP000327108"/>
    </source>
</evidence>
<evidence type="ECO:0000259" key="6">
    <source>
        <dbReference type="Pfam" id="PF12894"/>
    </source>
</evidence>
<dbReference type="Gene3D" id="2.130.10.10">
    <property type="entry name" value="YVTN repeat-like/Quinoprotein amine dehydrogenase"/>
    <property type="match status" value="2"/>
</dbReference>
<dbReference type="SUPFAM" id="SSF50998">
    <property type="entry name" value="Quinoprotein alcohol dehydrogenase-like"/>
    <property type="match status" value="1"/>
</dbReference>
<gene>
    <name evidence="7" type="ORF">CES85_1942</name>
    <name evidence="8" type="ORF">F3W84_11230</name>
</gene>
<dbReference type="Proteomes" id="UP000215256">
    <property type="component" value="Chromosome 1"/>
</dbReference>
<evidence type="ECO:0000256" key="4">
    <source>
        <dbReference type="ARBA" id="ARBA00023069"/>
    </source>
</evidence>
<dbReference type="SMART" id="SM00320">
    <property type="entry name" value="WD40"/>
    <property type="match status" value="5"/>
</dbReference>
<dbReference type="InterPro" id="IPR015943">
    <property type="entry name" value="WD40/YVTN_repeat-like_dom_sf"/>
</dbReference>
<evidence type="ECO:0000256" key="3">
    <source>
        <dbReference type="ARBA" id="ARBA00022737"/>
    </source>
</evidence>
<protein>
    <submittedName>
        <fullName evidence="7">WD domain, G-beta repeat family protein</fullName>
    </submittedName>
    <submittedName>
        <fullName evidence="8">WD40 repeat domain-containing protein</fullName>
    </submittedName>
</protein>
<proteinExistence type="predicted"/>
<dbReference type="InterPro" id="IPR024977">
    <property type="entry name" value="Apc4-like_WD40_dom"/>
</dbReference>
<keyword evidence="2" id="KW-0853">WD repeat</keyword>
<keyword evidence="5" id="KW-0966">Cell projection</keyword>
<reference evidence="8 10" key="2">
    <citation type="submission" date="2019-09" db="EMBL/GenBank/DDBJ databases">
        <title>Biological control of the noxious weed angled onion (Allium triquetrum) thwarted by endophytic bacteria in Victoria, Australia.</title>
        <authorList>
            <person name="Tehranchian P."/>
            <person name="Adair R.J."/>
            <person name="Van T.H."/>
            <person name="Morrison P.D."/>
            <person name="Williams H."/>
            <person name="Lawrie A.C."/>
        </authorList>
    </citation>
    <scope>NUCLEOTIDE SEQUENCE [LARGE SCALE GENOMIC DNA]</scope>
    <source>
        <strain evidence="8 10">RPTAtOch1</strain>
    </source>
</reference>
<dbReference type="Proteomes" id="UP000327108">
    <property type="component" value="Unassembled WGS sequence"/>
</dbReference>
<accession>A0A248UKY2</accession>
<evidence type="ECO:0000313" key="8">
    <source>
        <dbReference type="EMBL" id="KAA9368049.1"/>
    </source>
</evidence>
<dbReference type="OrthoDB" id="9814620at2"/>
<dbReference type="Pfam" id="PF12894">
    <property type="entry name" value="ANAPC4_WD40"/>
    <property type="match status" value="1"/>
</dbReference>
<dbReference type="InterPro" id="IPR011047">
    <property type="entry name" value="Quinoprotein_ADH-like_sf"/>
</dbReference>
<keyword evidence="10" id="KW-1185">Reference proteome</keyword>
<keyword evidence="4" id="KW-0969">Cilium</keyword>
<comment type="subcellular location">
    <subcellularLocation>
        <location evidence="1">Cell projection</location>
        <location evidence="1">Cilium</location>
    </subcellularLocation>
</comment>
<evidence type="ECO:0000256" key="2">
    <source>
        <dbReference type="ARBA" id="ARBA00022574"/>
    </source>
</evidence>
<dbReference type="RefSeq" id="WP_095447235.1">
    <property type="nucleotide sequence ID" value="NZ_CP022604.1"/>
</dbReference>
<dbReference type="PANTHER" id="PTHR15722">
    <property type="entry name" value="IFT140/172-RELATED"/>
    <property type="match status" value="1"/>
</dbReference>
<dbReference type="EMBL" id="VYXQ01000009">
    <property type="protein sequence ID" value="KAA9368049.1"/>
    <property type="molecule type" value="Genomic_DNA"/>
</dbReference>